<name>A0A9J6ZFV0_9BACL</name>
<dbReference type="InterPro" id="IPR052731">
    <property type="entry name" value="B_subtilis_Trans_State_Reg"/>
</dbReference>
<dbReference type="EMBL" id="CP097899">
    <property type="protein sequence ID" value="URN94649.1"/>
    <property type="molecule type" value="Genomic_DNA"/>
</dbReference>
<dbReference type="InterPro" id="IPR007159">
    <property type="entry name" value="SpoVT-AbrB_dom"/>
</dbReference>
<dbReference type="Pfam" id="PF04014">
    <property type="entry name" value="MazE_antitoxin"/>
    <property type="match status" value="1"/>
</dbReference>
<dbReference type="SUPFAM" id="SSF89447">
    <property type="entry name" value="AbrB/MazE/MraZ-like"/>
    <property type="match status" value="1"/>
</dbReference>
<dbReference type="GO" id="GO:0003677">
    <property type="term" value="F:DNA binding"/>
    <property type="evidence" value="ECO:0007669"/>
    <property type="project" value="UniProtKB-UniRule"/>
</dbReference>
<dbReference type="InterPro" id="IPR037914">
    <property type="entry name" value="SpoVT-AbrB_sf"/>
</dbReference>
<protein>
    <submittedName>
        <fullName evidence="3">AbrB/MazE/SpoVT family DNA-binding domain-containing protein</fullName>
    </submittedName>
</protein>
<dbReference type="PANTHER" id="PTHR36432">
    <property type="match status" value="1"/>
</dbReference>
<evidence type="ECO:0000313" key="4">
    <source>
        <dbReference type="Proteomes" id="UP001056756"/>
    </source>
</evidence>
<sequence>MKATGIVRHIDDLGRIVLPKELRQTYDIREGDPLEVFVTDKGIMLRKYAPGCLHCGSKVKLYLLEGKKICLECRIKICRTLVR</sequence>
<dbReference type="Proteomes" id="UP001056756">
    <property type="component" value="Chromosome"/>
</dbReference>
<proteinExistence type="predicted"/>
<evidence type="ECO:0000313" key="3">
    <source>
        <dbReference type="EMBL" id="URN94649.1"/>
    </source>
</evidence>
<keyword evidence="1 3" id="KW-0238">DNA-binding</keyword>
<dbReference type="KEGG" id="plig:NAG76_23000"/>
<dbReference type="NCBIfam" id="TIGR01439">
    <property type="entry name" value="lp_hng_hel_AbrB"/>
    <property type="match status" value="1"/>
</dbReference>
<dbReference type="PANTHER" id="PTHR36432:SF1">
    <property type="entry name" value="STAGE V SPORULATION PROTEIN T"/>
    <property type="match status" value="1"/>
</dbReference>
<accession>A0A9J6ZFV0</accession>
<dbReference type="Gene3D" id="2.10.260.10">
    <property type="match status" value="1"/>
</dbReference>
<reference evidence="3" key="1">
    <citation type="submission" date="2022-05" db="EMBL/GenBank/DDBJ databases">
        <title>Novel bacterial taxa in a minimal lignocellulolytic consortium and its capacity to transform plastics disclosed by genome-resolved metagenomics.</title>
        <authorList>
            <person name="Rodriguez C.A.D."/>
            <person name="Diaz-Garcia L."/>
            <person name="Herrera K."/>
            <person name="Tarazona N.A."/>
            <person name="Sproer C."/>
            <person name="Overmann J."/>
            <person name="Jimenez D.J."/>
        </authorList>
    </citation>
    <scope>NUCLEOTIDE SEQUENCE</scope>
    <source>
        <strain evidence="3">MAG5</strain>
    </source>
</reference>
<evidence type="ECO:0000259" key="2">
    <source>
        <dbReference type="PROSITE" id="PS51740"/>
    </source>
</evidence>
<gene>
    <name evidence="3" type="ORF">NAG76_23000</name>
</gene>
<evidence type="ECO:0000256" key="1">
    <source>
        <dbReference type="PROSITE-ProRule" id="PRU01076"/>
    </source>
</evidence>
<dbReference type="PROSITE" id="PS51740">
    <property type="entry name" value="SPOVT_ABRB"/>
    <property type="match status" value="1"/>
</dbReference>
<dbReference type="SMART" id="SM00966">
    <property type="entry name" value="SpoVT_AbrB"/>
    <property type="match status" value="1"/>
</dbReference>
<dbReference type="AlphaFoldDB" id="A0A9J6ZFV0"/>
<organism evidence="3 4">
    <name type="scientific">Candidatus Pristimantibacillus lignocellulolyticus</name>
    <dbReference type="NCBI Taxonomy" id="2994561"/>
    <lineage>
        <taxon>Bacteria</taxon>
        <taxon>Bacillati</taxon>
        <taxon>Bacillota</taxon>
        <taxon>Bacilli</taxon>
        <taxon>Bacillales</taxon>
        <taxon>Paenibacillaceae</taxon>
        <taxon>Candidatus Pristimantibacillus</taxon>
    </lineage>
</organism>
<feature type="domain" description="SpoVT-AbrB" evidence="2">
    <location>
        <begin position="5"/>
        <end position="50"/>
    </location>
</feature>